<dbReference type="AlphaFoldDB" id="A0AA96JCQ2"/>
<dbReference type="GO" id="GO:0022627">
    <property type="term" value="C:cytosolic small ribosomal subunit"/>
    <property type="evidence" value="ECO:0007669"/>
    <property type="project" value="TreeGrafter"/>
</dbReference>
<gene>
    <name evidence="5" type="primary">raiA</name>
    <name evidence="2" type="synonym">hpf</name>
    <name evidence="5" type="ORF">RN606_10920</name>
    <name evidence="6" type="ORF">RN607_10920</name>
</gene>
<name>A0AA96JCQ2_9MICO</name>
<dbReference type="InterPro" id="IPR034694">
    <property type="entry name" value="HPF_long/plastid"/>
</dbReference>
<dbReference type="PANTHER" id="PTHR33231">
    <property type="entry name" value="30S RIBOSOMAL PROTEIN"/>
    <property type="match status" value="1"/>
</dbReference>
<dbReference type="KEGG" id="dcp:RN607_10920"/>
<dbReference type="InterPro" id="IPR003489">
    <property type="entry name" value="RHF/RaiA"/>
</dbReference>
<proteinExistence type="inferred from homology"/>
<dbReference type="Gene3D" id="3.30.505.50">
    <property type="entry name" value="Sigma 54 modulation/S30EA ribosomal protein, C-terminal domain"/>
    <property type="match status" value="1"/>
</dbReference>
<feature type="domain" description="Sigma 54 modulation/S30EA ribosomal protein C-terminal" evidence="4">
    <location>
        <begin position="151"/>
        <end position="205"/>
    </location>
</feature>
<dbReference type="EMBL" id="CP134879">
    <property type="protein sequence ID" value="WNM23864.1"/>
    <property type="molecule type" value="Genomic_DNA"/>
</dbReference>
<sequence length="222" mass="24249">MDIAISGRHTKVADDLRERITEKMEKVEALAPRATRVDVHVVHERNPKRADDQERVEITVRGKGGVVRAEASAADRHAAFDAASARLLEQLRRLHERRAHRHQGTSALRSVGADAPLAPVADSGAPHAASSVEPWEGAPEGATREVPIDGTPIVIRSKTHAAVPITVSEAIDQMELVGHDFYLFLDAESGLPSAVYRRRGWTYGVIHLSEQDSAESVERETA</sequence>
<dbReference type="SUPFAM" id="SSF69754">
    <property type="entry name" value="Ribosome binding protein Y (YfiA homologue)"/>
    <property type="match status" value="1"/>
</dbReference>
<evidence type="ECO:0000313" key="7">
    <source>
        <dbReference type="Proteomes" id="UP001304125"/>
    </source>
</evidence>
<keyword evidence="2" id="KW-0963">Cytoplasm</keyword>
<keyword evidence="7" id="KW-1185">Reference proteome</keyword>
<evidence type="ECO:0000256" key="2">
    <source>
        <dbReference type="HAMAP-Rule" id="MF_00839"/>
    </source>
</evidence>
<dbReference type="NCBIfam" id="TIGR00741">
    <property type="entry name" value="yfiA"/>
    <property type="match status" value="1"/>
</dbReference>
<evidence type="ECO:0000259" key="4">
    <source>
        <dbReference type="Pfam" id="PF16321"/>
    </source>
</evidence>
<dbReference type="GO" id="GO:0043024">
    <property type="term" value="F:ribosomal small subunit binding"/>
    <property type="evidence" value="ECO:0007669"/>
    <property type="project" value="TreeGrafter"/>
</dbReference>
<dbReference type="Proteomes" id="UP001303408">
    <property type="component" value="Chromosome"/>
</dbReference>
<protein>
    <recommendedName>
        <fullName evidence="2">Ribosome hibernation promoting factor</fullName>
        <shortName evidence="2">HPF</shortName>
    </recommendedName>
</protein>
<comment type="similarity">
    <text evidence="2">Belongs to the HPF/YfiA ribosome-associated protein family. Long HPF subfamily.</text>
</comment>
<dbReference type="InterPro" id="IPR038416">
    <property type="entry name" value="Ribosom_S30AE_C_sf"/>
</dbReference>
<comment type="subunit">
    <text evidence="2">Interacts with 100S ribosomes.</text>
</comment>
<feature type="region of interest" description="Disordered" evidence="3">
    <location>
        <begin position="98"/>
        <end position="146"/>
    </location>
</feature>
<dbReference type="InterPro" id="IPR036567">
    <property type="entry name" value="RHF-like"/>
</dbReference>
<dbReference type="Gene3D" id="3.30.160.100">
    <property type="entry name" value="Ribosome hibernation promotion factor-like"/>
    <property type="match status" value="1"/>
</dbReference>
<keyword evidence="1 2" id="KW-0810">Translation regulation</keyword>
<dbReference type="InterPro" id="IPR032528">
    <property type="entry name" value="Ribosom_S30AE_C"/>
</dbReference>
<dbReference type="Pfam" id="PF02482">
    <property type="entry name" value="Ribosomal_S30AE"/>
    <property type="match status" value="1"/>
</dbReference>
<dbReference type="RefSeq" id="WP_313497103.1">
    <property type="nucleotide sequence ID" value="NZ_CP134879.1"/>
</dbReference>
<dbReference type="HAMAP" id="MF_00839">
    <property type="entry name" value="HPF"/>
    <property type="match status" value="1"/>
</dbReference>
<evidence type="ECO:0000313" key="5">
    <source>
        <dbReference type="EMBL" id="WNM23864.1"/>
    </source>
</evidence>
<accession>A0AA96JCQ2</accession>
<dbReference type="Pfam" id="PF16321">
    <property type="entry name" value="Ribosom_S30AE_C"/>
    <property type="match status" value="1"/>
</dbReference>
<dbReference type="EMBL" id="CP134880">
    <property type="protein sequence ID" value="WNM26703.1"/>
    <property type="molecule type" value="Genomic_DNA"/>
</dbReference>
<dbReference type="PANTHER" id="PTHR33231:SF1">
    <property type="entry name" value="30S RIBOSOMAL PROTEIN"/>
    <property type="match status" value="1"/>
</dbReference>
<organism evidence="5 7">
    <name type="scientific">Demequina capsici</name>
    <dbReference type="NCBI Taxonomy" id="3075620"/>
    <lineage>
        <taxon>Bacteria</taxon>
        <taxon>Bacillati</taxon>
        <taxon>Actinomycetota</taxon>
        <taxon>Actinomycetes</taxon>
        <taxon>Micrococcales</taxon>
        <taxon>Demequinaceae</taxon>
        <taxon>Demequina</taxon>
    </lineage>
</organism>
<comment type="function">
    <text evidence="2">Required for dimerization of active 70S ribosomes into 100S ribosomes in stationary phase; 100S ribosomes are translationally inactive and sometimes present during exponential growth.</text>
</comment>
<evidence type="ECO:0000313" key="6">
    <source>
        <dbReference type="EMBL" id="WNM26703.1"/>
    </source>
</evidence>
<dbReference type="Proteomes" id="UP001304125">
    <property type="component" value="Chromosome"/>
</dbReference>
<dbReference type="InterPro" id="IPR050574">
    <property type="entry name" value="HPF/YfiA_ribosome-assoc"/>
</dbReference>
<evidence type="ECO:0000256" key="1">
    <source>
        <dbReference type="ARBA" id="ARBA00022845"/>
    </source>
</evidence>
<comment type="subcellular location">
    <subcellularLocation>
        <location evidence="2">Cytoplasm</location>
    </subcellularLocation>
</comment>
<dbReference type="GO" id="GO:0045900">
    <property type="term" value="P:negative regulation of translational elongation"/>
    <property type="evidence" value="ECO:0007669"/>
    <property type="project" value="TreeGrafter"/>
</dbReference>
<dbReference type="CDD" id="cd00552">
    <property type="entry name" value="RaiA"/>
    <property type="match status" value="1"/>
</dbReference>
<evidence type="ECO:0000256" key="3">
    <source>
        <dbReference type="SAM" id="MobiDB-lite"/>
    </source>
</evidence>
<reference evidence="5 7" key="1">
    <citation type="submission" date="2023-09" db="EMBL/GenBank/DDBJ databases">
        <title>Demequina sp. a novel bacteria isolated from Capsicum annuum.</title>
        <authorList>
            <person name="Humaira Z."/>
            <person name="Lee J."/>
            <person name="Cho D."/>
        </authorList>
    </citation>
    <scope>NUCLEOTIDE SEQUENCE [LARGE SCALE GENOMIC DNA]</scope>
    <source>
        <strain evidence="5 7">OYTSA14</strain>
        <strain evidence="6">PMTSA13</strain>
    </source>
</reference>
<accession>A0AA96FAE1</accession>